<evidence type="ECO:0000313" key="2">
    <source>
        <dbReference type="EMBL" id="UXD22854.1"/>
    </source>
</evidence>
<dbReference type="Gene3D" id="3.40.50.2000">
    <property type="entry name" value="Glycogen Phosphorylase B"/>
    <property type="match status" value="2"/>
</dbReference>
<gene>
    <name evidence="2" type="ORF">IPA_08945</name>
</gene>
<evidence type="ECO:0000313" key="3">
    <source>
        <dbReference type="Proteomes" id="UP001063698"/>
    </source>
</evidence>
<accession>A0A977KBW4</accession>
<sequence>MPHRGSWVSRARGTQLKPIASNCKKGKDLRIAVVSSYPPMPCGIGEYARSLAESLADRGHEVVVIATKWKNAPEVENGKVRVVRAWERGSEAFHRQILRAIAEEGPFDVIEFQYEYGLWPVIPLDPRGLWLLENSHDFANSIVATLHTVRVRNDPMWKEYHERLIKLSDAIILHHVIQEIALNSMITPEKVHVIPHGSDRLPGKREELNYERPISLLYGLLRKDKGLEVAVRAFRKLRRGTLLLAGKPLKKEDEEYVKEIVKEFKGRIVWIDEYLSRERLGTLIRSSDYVLFPYKDYPNDYGISGALHTVVGTGGKPLCSRTQRLIECWEVAKEATFSVGDYNALAKLIEKGLPEDVWGRLWRLGDHTSWQSVAILRERLYWELS</sequence>
<dbReference type="EMBL" id="CP006868">
    <property type="protein sequence ID" value="UXD22854.1"/>
    <property type="molecule type" value="Genomic_DNA"/>
</dbReference>
<proteinExistence type="predicted"/>
<dbReference type="KEGG" id="ipc:IPA_08945"/>
<dbReference type="PANTHER" id="PTHR12526:SF572">
    <property type="entry name" value="BLL5144 PROTEIN"/>
    <property type="match status" value="1"/>
</dbReference>
<organism evidence="2 3">
    <name type="scientific">Ignicoccus pacificus DSM 13166</name>
    <dbReference type="NCBI Taxonomy" id="940294"/>
    <lineage>
        <taxon>Archaea</taxon>
        <taxon>Thermoproteota</taxon>
        <taxon>Thermoprotei</taxon>
        <taxon>Desulfurococcales</taxon>
        <taxon>Desulfurococcaceae</taxon>
        <taxon>Ignicoccus</taxon>
    </lineage>
</organism>
<keyword evidence="3" id="KW-1185">Reference proteome</keyword>
<dbReference type="Proteomes" id="UP001063698">
    <property type="component" value="Chromosome"/>
</dbReference>
<dbReference type="PANTHER" id="PTHR12526">
    <property type="entry name" value="GLYCOSYLTRANSFERASE"/>
    <property type="match status" value="1"/>
</dbReference>
<dbReference type="AlphaFoldDB" id="A0A977KBW4"/>
<evidence type="ECO:0000259" key="1">
    <source>
        <dbReference type="Pfam" id="PF13439"/>
    </source>
</evidence>
<reference evidence="2" key="1">
    <citation type="submission" date="2013-11" db="EMBL/GenBank/DDBJ databases">
        <title>Comparative genomics of Ignicoccus.</title>
        <authorList>
            <person name="Podar M."/>
        </authorList>
    </citation>
    <scope>NUCLEOTIDE SEQUENCE</scope>
    <source>
        <strain evidence="2">DSM 13166</strain>
    </source>
</reference>
<feature type="domain" description="Glycosyltransferase subfamily 4-like N-terminal" evidence="1">
    <location>
        <begin position="43"/>
        <end position="199"/>
    </location>
</feature>
<dbReference type="SUPFAM" id="SSF53756">
    <property type="entry name" value="UDP-Glycosyltransferase/glycogen phosphorylase"/>
    <property type="match status" value="1"/>
</dbReference>
<name>A0A977KBW4_9CREN</name>
<dbReference type="InterPro" id="IPR028098">
    <property type="entry name" value="Glyco_trans_4-like_N"/>
</dbReference>
<dbReference type="Pfam" id="PF13439">
    <property type="entry name" value="Glyco_transf_4"/>
    <property type="match status" value="1"/>
</dbReference>
<protein>
    <recommendedName>
        <fullName evidence="1">Glycosyltransferase subfamily 4-like N-terminal domain-containing protein</fullName>
    </recommendedName>
</protein>